<keyword evidence="2" id="KW-0732">Signal</keyword>
<feature type="transmembrane region" description="Helical" evidence="7">
    <location>
        <begin position="16"/>
        <end position="36"/>
    </location>
</feature>
<comment type="caution">
    <text evidence="9">The sequence shown here is derived from an EMBL/GenBank/DDBJ whole genome shotgun (WGS) entry which is preliminary data.</text>
</comment>
<evidence type="ECO:0000259" key="8">
    <source>
        <dbReference type="Pfam" id="PF13462"/>
    </source>
</evidence>
<sequence>MSEKYQPRATSSRTTYILGGVAALIVVALVVGGFLWNSREESGGGVDEAVLSENAALIIGEPSAPQTIDVFEDFMCPACREFEQQSGTAITQAINNGSLRVRYHMLTFLDDRSASGDYSTRAAGAAQCVGAGEDKEVFERFHAALFDNQPEEGGDSDLSNADMARLAADQGASARTRECVATGAKVAEAQEAAEQSRNQLEKASGQVGTPTVLSGGEPVDKIMNGTGWLDALLADNG</sequence>
<keyword evidence="3" id="KW-0560">Oxidoreductase</keyword>
<dbReference type="InterPro" id="IPR036249">
    <property type="entry name" value="Thioredoxin-like_sf"/>
</dbReference>
<gene>
    <name evidence="9" type="ORF">V1Y59_01910</name>
</gene>
<reference evidence="9 10" key="1">
    <citation type="submission" date="2024-01" db="EMBL/GenBank/DDBJ databases">
        <title>Draft genome sequence of Gordonia sp. PKS22-38.</title>
        <authorList>
            <person name="Suphannarot A."/>
            <person name="Mingma R."/>
        </authorList>
    </citation>
    <scope>NUCLEOTIDE SEQUENCE [LARGE SCALE GENOMIC DNA]</scope>
    <source>
        <strain evidence="9 10">PKS22-38</strain>
    </source>
</reference>
<dbReference type="Gene3D" id="3.40.30.10">
    <property type="entry name" value="Glutaredoxin"/>
    <property type="match status" value="1"/>
</dbReference>
<name>A0ABU7MNK0_9ACTN</name>
<dbReference type="CDD" id="cd02972">
    <property type="entry name" value="DsbA_family"/>
    <property type="match status" value="1"/>
</dbReference>
<feature type="region of interest" description="Disordered" evidence="6">
    <location>
        <begin position="193"/>
        <end position="219"/>
    </location>
</feature>
<keyword evidence="7" id="KW-0812">Transmembrane</keyword>
<evidence type="ECO:0000256" key="5">
    <source>
        <dbReference type="ARBA" id="ARBA00023284"/>
    </source>
</evidence>
<comment type="similarity">
    <text evidence="1">Belongs to the thioredoxin family. DsbA subfamily.</text>
</comment>
<organism evidence="9 10">
    <name type="scientific">Gordonia prachuapensis</name>
    <dbReference type="NCBI Taxonomy" id="3115651"/>
    <lineage>
        <taxon>Bacteria</taxon>
        <taxon>Bacillati</taxon>
        <taxon>Actinomycetota</taxon>
        <taxon>Actinomycetes</taxon>
        <taxon>Mycobacteriales</taxon>
        <taxon>Gordoniaceae</taxon>
        <taxon>Gordonia</taxon>
    </lineage>
</organism>
<keyword evidence="10" id="KW-1185">Reference proteome</keyword>
<dbReference type="SUPFAM" id="SSF52833">
    <property type="entry name" value="Thioredoxin-like"/>
    <property type="match status" value="1"/>
</dbReference>
<keyword evidence="7" id="KW-0472">Membrane</keyword>
<evidence type="ECO:0000313" key="10">
    <source>
        <dbReference type="Proteomes" id="UP001335729"/>
    </source>
</evidence>
<evidence type="ECO:0000256" key="1">
    <source>
        <dbReference type="ARBA" id="ARBA00005791"/>
    </source>
</evidence>
<dbReference type="PANTHER" id="PTHR13887">
    <property type="entry name" value="GLUTATHIONE S-TRANSFERASE KAPPA"/>
    <property type="match status" value="1"/>
</dbReference>
<proteinExistence type="inferred from homology"/>
<accession>A0ABU7MNK0</accession>
<evidence type="ECO:0000256" key="4">
    <source>
        <dbReference type="ARBA" id="ARBA00023157"/>
    </source>
</evidence>
<dbReference type="PANTHER" id="PTHR13887:SF14">
    <property type="entry name" value="DISULFIDE BOND FORMATION PROTEIN D"/>
    <property type="match status" value="1"/>
</dbReference>
<dbReference type="Pfam" id="PF13462">
    <property type="entry name" value="Thioredoxin_4"/>
    <property type="match status" value="1"/>
</dbReference>
<evidence type="ECO:0000256" key="7">
    <source>
        <dbReference type="SAM" id="Phobius"/>
    </source>
</evidence>
<keyword evidence="7" id="KW-1133">Transmembrane helix</keyword>
<evidence type="ECO:0000256" key="3">
    <source>
        <dbReference type="ARBA" id="ARBA00023002"/>
    </source>
</evidence>
<keyword evidence="5" id="KW-0676">Redox-active center</keyword>
<evidence type="ECO:0000256" key="2">
    <source>
        <dbReference type="ARBA" id="ARBA00022729"/>
    </source>
</evidence>
<feature type="domain" description="Thioredoxin-like fold" evidence="8">
    <location>
        <begin position="56"/>
        <end position="222"/>
    </location>
</feature>
<dbReference type="Proteomes" id="UP001335729">
    <property type="component" value="Unassembled WGS sequence"/>
</dbReference>
<dbReference type="EMBL" id="JAZDUE010000001">
    <property type="protein sequence ID" value="MEE4021818.1"/>
    <property type="molecule type" value="Genomic_DNA"/>
</dbReference>
<evidence type="ECO:0000313" key="9">
    <source>
        <dbReference type="EMBL" id="MEE4021818.1"/>
    </source>
</evidence>
<evidence type="ECO:0000256" key="6">
    <source>
        <dbReference type="SAM" id="MobiDB-lite"/>
    </source>
</evidence>
<protein>
    <submittedName>
        <fullName evidence="9">Thioredoxin domain-containing protein</fullName>
    </submittedName>
</protein>
<keyword evidence="4" id="KW-1015">Disulfide bond</keyword>
<dbReference type="RefSeq" id="WP_330503121.1">
    <property type="nucleotide sequence ID" value="NZ_JAZDUE010000001.1"/>
</dbReference>
<dbReference type="InterPro" id="IPR012336">
    <property type="entry name" value="Thioredoxin-like_fold"/>
</dbReference>